<organism evidence="1 2">
    <name type="scientific">Saccharococcus caldoxylosilyticus</name>
    <dbReference type="NCBI Taxonomy" id="81408"/>
    <lineage>
        <taxon>Bacteria</taxon>
        <taxon>Bacillati</taxon>
        <taxon>Bacillota</taxon>
        <taxon>Bacilli</taxon>
        <taxon>Bacillales</taxon>
        <taxon>Anoxybacillaceae</taxon>
        <taxon>Saccharococcus</taxon>
    </lineage>
</organism>
<gene>
    <name evidence="1" type="ORF">B4119_3643</name>
</gene>
<evidence type="ECO:0000313" key="1">
    <source>
        <dbReference type="EMBL" id="KYD16945.1"/>
    </source>
</evidence>
<accession>A0A150LXE8</accession>
<sequence length="51" mass="5624">MMMAVLFHFVPVTLHYTQATYYMDAVHVGEKSVSQAKSESQNPHGNSVGVV</sequence>
<evidence type="ECO:0000313" key="2">
    <source>
        <dbReference type="Proteomes" id="UP000075455"/>
    </source>
</evidence>
<dbReference type="EMBL" id="LQYS01000027">
    <property type="protein sequence ID" value="KYD16945.1"/>
    <property type="molecule type" value="Genomic_DNA"/>
</dbReference>
<name>A0A150LXE8_9BACL</name>
<dbReference type="AlphaFoldDB" id="A0A150LXE8"/>
<protein>
    <submittedName>
        <fullName evidence="1">Uncharacterized protein</fullName>
    </submittedName>
</protein>
<proteinExistence type="predicted"/>
<comment type="caution">
    <text evidence="1">The sequence shown here is derived from an EMBL/GenBank/DDBJ whole genome shotgun (WGS) entry which is preliminary data.</text>
</comment>
<reference evidence="1 2" key="1">
    <citation type="submission" date="2016-01" db="EMBL/GenBank/DDBJ databases">
        <title>Draft Genome Sequences of Seven Thermophilic Sporeformers Isolated from Foods.</title>
        <authorList>
            <person name="Berendsen E.M."/>
            <person name="Wells-Bennik M.H."/>
            <person name="Krawcyk A.O."/>
            <person name="De Jong A."/>
            <person name="Holsappel S."/>
            <person name="Eijlander R.T."/>
            <person name="Kuipers O.P."/>
        </authorList>
    </citation>
    <scope>NUCLEOTIDE SEQUENCE [LARGE SCALE GENOMIC DNA]</scope>
    <source>
        <strain evidence="1 2">B4119</strain>
    </source>
</reference>
<dbReference type="Proteomes" id="UP000075455">
    <property type="component" value="Unassembled WGS sequence"/>
</dbReference>